<sequence>MNVTGGVRVRIFEEERCVYERELAKSDGGNLKTLLRDLREAQSGVNDYLTTLIQRQDAKSGSARNTTDRSISLEEDVVDTEEEEEEEEETRVNPKK</sequence>
<accession>A0A6P3Y7Y8</accession>
<evidence type="ECO:0000256" key="1">
    <source>
        <dbReference type="SAM" id="MobiDB-lite"/>
    </source>
</evidence>
<name>A0A6P3Y7Y8_DINQU</name>
<dbReference type="AlphaFoldDB" id="A0A6P3Y7Y8"/>
<dbReference type="OrthoDB" id="6514241at2759"/>
<dbReference type="Proteomes" id="UP000515204">
    <property type="component" value="Unplaced"/>
</dbReference>
<proteinExistence type="predicted"/>
<dbReference type="GeneID" id="106750355"/>
<evidence type="ECO:0000313" key="3">
    <source>
        <dbReference type="RefSeq" id="XP_014486152.1"/>
    </source>
</evidence>
<organism evidence="2 3">
    <name type="scientific">Dinoponera quadriceps</name>
    <name type="common">South American ant</name>
    <dbReference type="NCBI Taxonomy" id="609295"/>
    <lineage>
        <taxon>Eukaryota</taxon>
        <taxon>Metazoa</taxon>
        <taxon>Ecdysozoa</taxon>
        <taxon>Arthropoda</taxon>
        <taxon>Hexapoda</taxon>
        <taxon>Insecta</taxon>
        <taxon>Pterygota</taxon>
        <taxon>Neoptera</taxon>
        <taxon>Endopterygota</taxon>
        <taxon>Hymenoptera</taxon>
        <taxon>Apocrita</taxon>
        <taxon>Aculeata</taxon>
        <taxon>Formicoidea</taxon>
        <taxon>Formicidae</taxon>
        <taxon>Ponerinae</taxon>
        <taxon>Ponerini</taxon>
        <taxon>Dinoponera</taxon>
    </lineage>
</organism>
<feature type="region of interest" description="Disordered" evidence="1">
    <location>
        <begin position="56"/>
        <end position="96"/>
    </location>
</feature>
<dbReference type="RefSeq" id="XP_014486152.1">
    <property type="nucleotide sequence ID" value="XM_014630666.1"/>
</dbReference>
<gene>
    <name evidence="3" type="primary">LOC106750355</name>
</gene>
<protein>
    <submittedName>
        <fullName evidence="3">Uncharacterized protein LOC106750355 isoform X2</fullName>
    </submittedName>
</protein>
<reference evidence="3" key="1">
    <citation type="submission" date="2025-08" db="UniProtKB">
        <authorList>
            <consortium name="RefSeq"/>
        </authorList>
    </citation>
    <scope>IDENTIFICATION</scope>
</reference>
<evidence type="ECO:0000313" key="2">
    <source>
        <dbReference type="Proteomes" id="UP000515204"/>
    </source>
</evidence>
<feature type="compositionally biased region" description="Acidic residues" evidence="1">
    <location>
        <begin position="73"/>
        <end position="89"/>
    </location>
</feature>
<keyword evidence="2" id="KW-1185">Reference proteome</keyword>